<dbReference type="EMBL" id="CADCTY010000791">
    <property type="protein sequence ID" value="CAA9339673.1"/>
    <property type="molecule type" value="Genomic_DNA"/>
</dbReference>
<accession>A0A6J4LSF2</accession>
<sequence>MELRPMQIHPNMTHKWLQPLDRVAILLILGLSVLIGLLLWSGDHTAPRVRDFSWQDKQIGAEDTAFILTFNRPMDRASVESRLRIAPPLPGKISWAGRRMAYTLNQPASYGSTFQVQLQEASDRFSANRAQPNLIQPFVGKFTTRDHAFICLGVEGDDAGRLVLYNLTQQEKTVLTPPELAVADFQPYPLGDRILFSATQRDARRQASFDPKLYTVSTGIHVDSPVQQSSDRSAPGKIKLILDNTDAQILKFDLSPDGQTIVVQRANRQNLSQSGLWLIQDDASPQLLNNQPGGDFLITPDSTALTIAQGQGLAVLPLKPQTASQPLDFLPKFGTVLNFARDGSAAAMVKFNTDYTRSLFWVTNQGIQKEVLRTTGSIFSAQFDPLNQILYCLLTQILPGSEYRERPYIAAIDLRTSKLNPLVILPVQRDLQISLAADGTALLFDQTTTGTSQLEGRPQIEPKTTSKLWLLPLQLSDQSTFSSQPTQSRDLSANTAPEALPFSGAHPRWLP</sequence>
<keyword evidence="2" id="KW-0472">Membrane</keyword>
<dbReference type="AlphaFoldDB" id="A0A6J4LSF2"/>
<dbReference type="Gene3D" id="2.60.40.3710">
    <property type="match status" value="1"/>
</dbReference>
<gene>
    <name evidence="3" type="ORF">AVDCRST_MAG94-2262</name>
</gene>
<protein>
    <recommendedName>
        <fullName evidence="4">SbsA Ig-like domain-containing protein</fullName>
    </recommendedName>
</protein>
<evidence type="ECO:0008006" key="4">
    <source>
        <dbReference type="Google" id="ProtNLM"/>
    </source>
</evidence>
<dbReference type="SUPFAM" id="SSF82171">
    <property type="entry name" value="DPP6 N-terminal domain-like"/>
    <property type="match status" value="2"/>
</dbReference>
<evidence type="ECO:0000256" key="2">
    <source>
        <dbReference type="SAM" id="Phobius"/>
    </source>
</evidence>
<keyword evidence="2" id="KW-1133">Transmembrane helix</keyword>
<dbReference type="Gene3D" id="2.120.10.30">
    <property type="entry name" value="TolB, C-terminal domain"/>
    <property type="match status" value="1"/>
</dbReference>
<name>A0A6J4LSF2_9CYAN</name>
<reference evidence="3" key="1">
    <citation type="submission" date="2020-02" db="EMBL/GenBank/DDBJ databases">
        <authorList>
            <person name="Meier V. D."/>
        </authorList>
    </citation>
    <scope>NUCLEOTIDE SEQUENCE</scope>
    <source>
        <strain evidence="3">AVDCRST_MAG94</strain>
    </source>
</reference>
<dbReference type="InterPro" id="IPR011042">
    <property type="entry name" value="6-blade_b-propeller_TolB-like"/>
</dbReference>
<evidence type="ECO:0000256" key="1">
    <source>
        <dbReference type="SAM" id="MobiDB-lite"/>
    </source>
</evidence>
<feature type="transmembrane region" description="Helical" evidence="2">
    <location>
        <begin position="20"/>
        <end position="40"/>
    </location>
</feature>
<organism evidence="3">
    <name type="scientific">uncultured Leptolyngbya sp</name>
    <dbReference type="NCBI Taxonomy" id="332963"/>
    <lineage>
        <taxon>Bacteria</taxon>
        <taxon>Bacillati</taxon>
        <taxon>Cyanobacteriota</taxon>
        <taxon>Cyanophyceae</taxon>
        <taxon>Leptolyngbyales</taxon>
        <taxon>Leptolyngbyaceae</taxon>
        <taxon>Leptolyngbya group</taxon>
        <taxon>Leptolyngbya</taxon>
        <taxon>environmental samples</taxon>
    </lineage>
</organism>
<proteinExistence type="predicted"/>
<evidence type="ECO:0000313" key="3">
    <source>
        <dbReference type="EMBL" id="CAA9339673.1"/>
    </source>
</evidence>
<keyword evidence="2" id="KW-0812">Transmembrane</keyword>
<feature type="compositionally biased region" description="Polar residues" evidence="1">
    <location>
        <begin position="479"/>
        <end position="495"/>
    </location>
</feature>
<feature type="region of interest" description="Disordered" evidence="1">
    <location>
        <begin position="479"/>
        <end position="511"/>
    </location>
</feature>